<protein>
    <submittedName>
        <fullName evidence="2">Uncharacterized protein</fullName>
    </submittedName>
</protein>
<organism evidence="2 3">
    <name type="scientific">Quercus suber</name>
    <name type="common">Cork oak</name>
    <dbReference type="NCBI Taxonomy" id="58331"/>
    <lineage>
        <taxon>Eukaryota</taxon>
        <taxon>Viridiplantae</taxon>
        <taxon>Streptophyta</taxon>
        <taxon>Embryophyta</taxon>
        <taxon>Tracheophyta</taxon>
        <taxon>Spermatophyta</taxon>
        <taxon>Magnoliopsida</taxon>
        <taxon>eudicotyledons</taxon>
        <taxon>Gunneridae</taxon>
        <taxon>Pentapetalae</taxon>
        <taxon>rosids</taxon>
        <taxon>fabids</taxon>
        <taxon>Fagales</taxon>
        <taxon>Fagaceae</taxon>
        <taxon>Quercus</taxon>
    </lineage>
</organism>
<name>A0AAW0L0Y9_QUESU</name>
<dbReference type="Gramene" id="rna-CFP56_46555">
    <property type="protein sequence ID" value="cds-POF18781.1"/>
    <property type="gene ID" value="gene-CFP56_46555"/>
</dbReference>
<evidence type="ECO:0000256" key="1">
    <source>
        <dbReference type="SAM" id="MobiDB-lite"/>
    </source>
</evidence>
<comment type="caution">
    <text evidence="2">The sequence shown here is derived from an EMBL/GenBank/DDBJ whole genome shotgun (WGS) entry which is preliminary data.</text>
</comment>
<accession>A0AAW0L0Y9</accession>
<feature type="region of interest" description="Disordered" evidence="1">
    <location>
        <begin position="44"/>
        <end position="79"/>
    </location>
</feature>
<evidence type="ECO:0000313" key="3">
    <source>
        <dbReference type="Proteomes" id="UP000237347"/>
    </source>
</evidence>
<feature type="compositionally biased region" description="Basic and acidic residues" evidence="1">
    <location>
        <begin position="58"/>
        <end position="79"/>
    </location>
</feature>
<dbReference type="AlphaFoldDB" id="A0AAW0L0Y9"/>
<gene>
    <name evidence="2" type="ORF">CFP56_010245</name>
</gene>
<evidence type="ECO:0000313" key="2">
    <source>
        <dbReference type="EMBL" id="KAK7844870.1"/>
    </source>
</evidence>
<proteinExistence type="predicted"/>
<dbReference type="EMBL" id="PKMF04000178">
    <property type="protein sequence ID" value="KAK7844870.1"/>
    <property type="molecule type" value="Genomic_DNA"/>
</dbReference>
<keyword evidence="3" id="KW-1185">Reference proteome</keyword>
<dbReference type="Proteomes" id="UP000237347">
    <property type="component" value="Unassembled WGS sequence"/>
</dbReference>
<sequence>MLNTWEKLMMISSFDHQSIIVPLLKSFIQAQLVNMADKDATKKPNVTIDAPLSELDLDDKKNIEKGGDGERQGPGKIEK</sequence>
<reference evidence="2 3" key="1">
    <citation type="journal article" date="2018" name="Sci. Data">
        <title>The draft genome sequence of cork oak.</title>
        <authorList>
            <person name="Ramos A.M."/>
            <person name="Usie A."/>
            <person name="Barbosa P."/>
            <person name="Barros P.M."/>
            <person name="Capote T."/>
            <person name="Chaves I."/>
            <person name="Simoes F."/>
            <person name="Abreu I."/>
            <person name="Carrasquinho I."/>
            <person name="Faro C."/>
            <person name="Guimaraes J.B."/>
            <person name="Mendonca D."/>
            <person name="Nobrega F."/>
            <person name="Rodrigues L."/>
            <person name="Saibo N.J.M."/>
            <person name="Varela M.C."/>
            <person name="Egas C."/>
            <person name="Matos J."/>
            <person name="Miguel C.M."/>
            <person name="Oliveira M.M."/>
            <person name="Ricardo C.P."/>
            <person name="Goncalves S."/>
        </authorList>
    </citation>
    <scope>NUCLEOTIDE SEQUENCE [LARGE SCALE GENOMIC DNA]</scope>
    <source>
        <strain evidence="3">cv. HL8</strain>
    </source>
</reference>